<organism evidence="1 2">
    <name type="scientific">Gynuella sunshinyii YC6258</name>
    <dbReference type="NCBI Taxonomy" id="1445510"/>
    <lineage>
        <taxon>Bacteria</taxon>
        <taxon>Pseudomonadati</taxon>
        <taxon>Pseudomonadota</taxon>
        <taxon>Gammaproteobacteria</taxon>
        <taxon>Oceanospirillales</taxon>
        <taxon>Saccharospirillaceae</taxon>
        <taxon>Gynuella</taxon>
    </lineage>
</organism>
<dbReference type="HOGENOM" id="CLU_3310533_0_0_6"/>
<evidence type="ECO:0000313" key="2">
    <source>
        <dbReference type="Proteomes" id="UP000032266"/>
    </source>
</evidence>
<dbReference type="EMBL" id="CP007142">
    <property type="protein sequence ID" value="AJQ95473.1"/>
    <property type="molecule type" value="Genomic_DNA"/>
</dbReference>
<keyword evidence="2" id="KW-1185">Reference proteome</keyword>
<dbReference type="AlphaFoldDB" id="A0A0C5VPV1"/>
<protein>
    <submittedName>
        <fullName evidence="1">Uncharacterized protein</fullName>
    </submittedName>
</protein>
<dbReference type="Proteomes" id="UP000032266">
    <property type="component" value="Chromosome"/>
</dbReference>
<reference evidence="1 2" key="1">
    <citation type="submission" date="2014-01" db="EMBL/GenBank/DDBJ databases">
        <title>Full genme sequencing of cellulolytic bacterium Gynuella sunshinyii YC6258T gen. nov., sp. nov.</title>
        <authorList>
            <person name="Khan H."/>
            <person name="Chung E.J."/>
            <person name="Chung Y.R."/>
        </authorList>
    </citation>
    <scope>NUCLEOTIDE SEQUENCE [LARGE SCALE GENOMIC DNA]</scope>
    <source>
        <strain evidence="1 2">YC6258</strain>
    </source>
</reference>
<dbReference type="STRING" id="1445510.YC6258_03437"/>
<name>A0A0C5VPV1_9GAMM</name>
<gene>
    <name evidence="1" type="ORF">YC6258_03437</name>
</gene>
<proteinExistence type="predicted"/>
<accession>A0A0C5VPV1</accession>
<dbReference type="KEGG" id="gsn:YC6258_03437"/>
<sequence>MVGMSIIPIRIRAYDTYLISKLNIIDNYFHLEICYETKR</sequence>
<evidence type="ECO:0000313" key="1">
    <source>
        <dbReference type="EMBL" id="AJQ95473.1"/>
    </source>
</evidence>